<evidence type="ECO:0000256" key="5">
    <source>
        <dbReference type="SAM" id="Phobius"/>
    </source>
</evidence>
<keyword evidence="2 5" id="KW-0812">Transmembrane</keyword>
<feature type="transmembrane region" description="Helical" evidence="5">
    <location>
        <begin position="218"/>
        <end position="240"/>
    </location>
</feature>
<evidence type="ECO:0000256" key="1">
    <source>
        <dbReference type="ARBA" id="ARBA00004141"/>
    </source>
</evidence>
<reference evidence="6" key="2">
    <citation type="submission" date="2021-04" db="EMBL/GenBank/DDBJ databases">
        <authorList>
            <person name="Gilroy R."/>
        </authorList>
    </citation>
    <scope>NUCLEOTIDE SEQUENCE</scope>
    <source>
        <strain evidence="6">ChiGjej1B1-98</strain>
    </source>
</reference>
<feature type="transmembrane region" description="Helical" evidence="5">
    <location>
        <begin position="274"/>
        <end position="296"/>
    </location>
</feature>
<dbReference type="GO" id="GO:0016765">
    <property type="term" value="F:transferase activity, transferring alkyl or aryl (other than methyl) groups"/>
    <property type="evidence" value="ECO:0007669"/>
    <property type="project" value="InterPro"/>
</dbReference>
<keyword evidence="4 5" id="KW-0472">Membrane</keyword>
<feature type="transmembrane region" description="Helical" evidence="5">
    <location>
        <begin position="100"/>
        <end position="119"/>
    </location>
</feature>
<dbReference type="AlphaFoldDB" id="A0A9D1YS00"/>
<evidence type="ECO:0000256" key="3">
    <source>
        <dbReference type="ARBA" id="ARBA00022989"/>
    </source>
</evidence>
<evidence type="ECO:0000313" key="7">
    <source>
        <dbReference type="Proteomes" id="UP000824005"/>
    </source>
</evidence>
<protein>
    <submittedName>
        <fullName evidence="6">UbiA family prenyltransferase</fullName>
    </submittedName>
</protein>
<feature type="transmembrane region" description="Helical" evidence="5">
    <location>
        <begin position="177"/>
        <end position="197"/>
    </location>
</feature>
<dbReference type="Proteomes" id="UP000824005">
    <property type="component" value="Unassembled WGS sequence"/>
</dbReference>
<feature type="transmembrane region" description="Helical" evidence="5">
    <location>
        <begin position="246"/>
        <end position="267"/>
    </location>
</feature>
<keyword evidence="3 5" id="KW-1133">Transmembrane helix</keyword>
<dbReference type="InterPro" id="IPR044878">
    <property type="entry name" value="UbiA_sf"/>
</dbReference>
<comment type="subcellular location">
    <subcellularLocation>
        <location evidence="1">Membrane</location>
        <topology evidence="1">Multi-pass membrane protein</topology>
    </subcellularLocation>
</comment>
<dbReference type="InterPro" id="IPR000537">
    <property type="entry name" value="UbiA_prenyltransferase"/>
</dbReference>
<dbReference type="GO" id="GO:0016020">
    <property type="term" value="C:membrane"/>
    <property type="evidence" value="ECO:0007669"/>
    <property type="project" value="UniProtKB-SubCell"/>
</dbReference>
<gene>
    <name evidence="6" type="ORF">H9830_00580</name>
</gene>
<name>A0A9D1YS00_9MICO</name>
<organism evidence="6 7">
    <name type="scientific">Candidatus Agrococcus pullicola</name>
    <dbReference type="NCBI Taxonomy" id="2838429"/>
    <lineage>
        <taxon>Bacteria</taxon>
        <taxon>Bacillati</taxon>
        <taxon>Actinomycetota</taxon>
        <taxon>Actinomycetes</taxon>
        <taxon>Micrococcales</taxon>
        <taxon>Microbacteriaceae</taxon>
        <taxon>Agrococcus</taxon>
    </lineage>
</organism>
<dbReference type="EMBL" id="DXDC01000013">
    <property type="protein sequence ID" value="HIY64754.1"/>
    <property type="molecule type" value="Genomic_DNA"/>
</dbReference>
<dbReference type="Pfam" id="PF01040">
    <property type="entry name" value="UbiA"/>
    <property type="match status" value="1"/>
</dbReference>
<comment type="caution">
    <text evidence="6">The sequence shown here is derived from an EMBL/GenBank/DDBJ whole genome shotgun (WGS) entry which is preliminary data.</text>
</comment>
<evidence type="ECO:0000313" key="6">
    <source>
        <dbReference type="EMBL" id="HIY64754.1"/>
    </source>
</evidence>
<proteinExistence type="predicted"/>
<accession>A0A9D1YS00</accession>
<sequence length="298" mass="30717">MLQRGRALRVKSVLVRGRGRPNVRVVWLLLRSTHPGPTLVVSAATCGLGVAASLDARALAILVATVLFGQVSVGLSNDAIDAPRDLAADRPDKPLARNFGLLRVVWILAIVFGVLSIVLSLLLGWGFSTAHLVFLLSGWLYNALLKATPLSVLAYMIGFGTLPSLPVLVASGTLAPIWATCAGVSLGVAIHCANVLPDIADDRRAGVLGFPQRLGQRAAAVVAGASLIAGACIVAVASGLAGDSIALAWVLFAAVLSLAAVACVLTLRGRATRTVFRIVMLAAGLLVVQLVLTGGFTA</sequence>
<evidence type="ECO:0000256" key="2">
    <source>
        <dbReference type="ARBA" id="ARBA00022692"/>
    </source>
</evidence>
<reference evidence="6" key="1">
    <citation type="journal article" date="2021" name="PeerJ">
        <title>Extensive microbial diversity within the chicken gut microbiome revealed by metagenomics and culture.</title>
        <authorList>
            <person name="Gilroy R."/>
            <person name="Ravi A."/>
            <person name="Getino M."/>
            <person name="Pursley I."/>
            <person name="Horton D.L."/>
            <person name="Alikhan N.F."/>
            <person name="Baker D."/>
            <person name="Gharbi K."/>
            <person name="Hall N."/>
            <person name="Watson M."/>
            <person name="Adriaenssens E.M."/>
            <person name="Foster-Nyarko E."/>
            <person name="Jarju S."/>
            <person name="Secka A."/>
            <person name="Antonio M."/>
            <person name="Oren A."/>
            <person name="Chaudhuri R.R."/>
            <person name="La Ragione R."/>
            <person name="Hildebrand F."/>
            <person name="Pallen M.J."/>
        </authorList>
    </citation>
    <scope>NUCLEOTIDE SEQUENCE</scope>
    <source>
        <strain evidence="6">ChiGjej1B1-98</strain>
    </source>
</reference>
<evidence type="ECO:0000256" key="4">
    <source>
        <dbReference type="ARBA" id="ARBA00023136"/>
    </source>
</evidence>
<dbReference type="Gene3D" id="1.10.357.140">
    <property type="entry name" value="UbiA prenyltransferase"/>
    <property type="match status" value="1"/>
</dbReference>